<name>A0AAE4I2J9_9ENTE</name>
<reference evidence="2" key="1">
    <citation type="submission" date="2023-03" db="EMBL/GenBank/DDBJ databases">
        <authorList>
            <person name="Shen W."/>
            <person name="Cai J."/>
        </authorList>
    </citation>
    <scope>NUCLEOTIDE SEQUENCE</scope>
    <source>
        <strain evidence="2">P69-2</strain>
    </source>
</reference>
<evidence type="ECO:0000256" key="1">
    <source>
        <dbReference type="SAM" id="Phobius"/>
    </source>
</evidence>
<feature type="transmembrane region" description="Helical" evidence="1">
    <location>
        <begin position="12"/>
        <end position="31"/>
    </location>
</feature>
<proteinExistence type="predicted"/>
<dbReference type="RefSeq" id="WP_311797313.1">
    <property type="nucleotide sequence ID" value="NZ_JARQAI010000019.1"/>
</dbReference>
<feature type="transmembrane region" description="Helical" evidence="1">
    <location>
        <begin position="82"/>
        <end position="100"/>
    </location>
</feature>
<sequence length="129" mass="14879">MKDFMRRFRGDWQFLLVSIATTVIGINFLVNPNLLEDRSAYAFIVNALDDAVFAVPIAIFGFIGVVLFVFNKRQFRSAALVFYQFIWMILLSAYFYRAIIGYPNSTWIMALAINIMIFLIALWGDDDGR</sequence>
<comment type="caution">
    <text evidence="2">The sequence shown here is derived from an EMBL/GenBank/DDBJ whole genome shotgun (WGS) entry which is preliminary data.</text>
</comment>
<organism evidence="2 3">
    <name type="scientific">Enterococcus pseudoavium</name>
    <dbReference type="NCBI Taxonomy" id="44007"/>
    <lineage>
        <taxon>Bacteria</taxon>
        <taxon>Bacillati</taxon>
        <taxon>Bacillota</taxon>
        <taxon>Bacilli</taxon>
        <taxon>Lactobacillales</taxon>
        <taxon>Enterococcaceae</taxon>
        <taxon>Enterococcus</taxon>
    </lineage>
</organism>
<gene>
    <name evidence="2" type="ORF">P7H00_11285</name>
</gene>
<evidence type="ECO:0000313" key="2">
    <source>
        <dbReference type="EMBL" id="MDT2737693.1"/>
    </source>
</evidence>
<dbReference type="EMBL" id="JARQAI010000019">
    <property type="protein sequence ID" value="MDT2737693.1"/>
    <property type="molecule type" value="Genomic_DNA"/>
</dbReference>
<keyword evidence="1" id="KW-0812">Transmembrane</keyword>
<feature type="transmembrane region" description="Helical" evidence="1">
    <location>
        <begin position="106"/>
        <end position="124"/>
    </location>
</feature>
<keyword evidence="1" id="KW-0472">Membrane</keyword>
<accession>A0AAE4I2J9</accession>
<keyword evidence="1" id="KW-1133">Transmembrane helix</keyword>
<dbReference type="AlphaFoldDB" id="A0AAE4I2J9"/>
<feature type="transmembrane region" description="Helical" evidence="1">
    <location>
        <begin position="51"/>
        <end position="70"/>
    </location>
</feature>
<protein>
    <submittedName>
        <fullName evidence="2">Uncharacterized protein</fullName>
    </submittedName>
</protein>
<dbReference type="Proteomes" id="UP001180842">
    <property type="component" value="Unassembled WGS sequence"/>
</dbReference>
<evidence type="ECO:0000313" key="3">
    <source>
        <dbReference type="Proteomes" id="UP001180842"/>
    </source>
</evidence>